<organism evidence="4 5">
    <name type="scientific">Oryza rufipogon</name>
    <name type="common">Brownbeard rice</name>
    <name type="synonym">Asian wild rice</name>
    <dbReference type="NCBI Taxonomy" id="4529"/>
    <lineage>
        <taxon>Eukaryota</taxon>
        <taxon>Viridiplantae</taxon>
        <taxon>Streptophyta</taxon>
        <taxon>Embryophyta</taxon>
        <taxon>Tracheophyta</taxon>
        <taxon>Spermatophyta</taxon>
        <taxon>Magnoliopsida</taxon>
        <taxon>Liliopsida</taxon>
        <taxon>Poales</taxon>
        <taxon>Poaceae</taxon>
        <taxon>BOP clade</taxon>
        <taxon>Oryzoideae</taxon>
        <taxon>Oryzeae</taxon>
        <taxon>Oryzinae</taxon>
        <taxon>Oryza</taxon>
    </lineage>
</organism>
<reference evidence="4" key="2">
    <citation type="submission" date="2015-06" db="UniProtKB">
        <authorList>
            <consortium name="EnsemblPlants"/>
        </authorList>
    </citation>
    <scope>IDENTIFICATION</scope>
</reference>
<dbReference type="Proteomes" id="UP000008022">
    <property type="component" value="Unassembled WGS sequence"/>
</dbReference>
<dbReference type="AlphaFoldDB" id="A0A0E0R4Q4"/>
<feature type="compositionally biased region" description="Gly residues" evidence="1">
    <location>
        <begin position="471"/>
        <end position="481"/>
    </location>
</feature>
<dbReference type="PANTHER" id="PTHR32208:SF85">
    <property type="entry name" value="GLYOXAL OXIDASE N-TERMINUS FAMILY PROTEIN, EXPRESSED"/>
    <property type="match status" value="1"/>
</dbReference>
<dbReference type="EnsemblPlants" id="ORUFI11G04260.1">
    <property type="protein sequence ID" value="ORUFI11G04260.1"/>
    <property type="gene ID" value="ORUFI11G04260"/>
</dbReference>
<name>A0A0E0R4Q4_ORYRU</name>
<dbReference type="SUPFAM" id="SSF50965">
    <property type="entry name" value="Galactose oxidase, central domain"/>
    <property type="match status" value="1"/>
</dbReference>
<keyword evidence="2" id="KW-0732">Signal</keyword>
<dbReference type="InterPro" id="IPR009880">
    <property type="entry name" value="Glyoxal_oxidase_N"/>
</dbReference>
<reference evidence="5" key="1">
    <citation type="submission" date="2013-06" db="EMBL/GenBank/DDBJ databases">
        <authorList>
            <person name="Zhao Q."/>
        </authorList>
    </citation>
    <scope>NUCLEOTIDE SEQUENCE</scope>
    <source>
        <strain evidence="5">cv. W1943</strain>
    </source>
</reference>
<evidence type="ECO:0000256" key="2">
    <source>
        <dbReference type="SAM" id="SignalP"/>
    </source>
</evidence>
<evidence type="ECO:0000259" key="3">
    <source>
        <dbReference type="Pfam" id="PF07250"/>
    </source>
</evidence>
<evidence type="ECO:0000313" key="4">
    <source>
        <dbReference type="EnsemblPlants" id="ORUFI11G04260.1"/>
    </source>
</evidence>
<feature type="region of interest" description="Disordered" evidence="1">
    <location>
        <begin position="469"/>
        <end position="503"/>
    </location>
</feature>
<evidence type="ECO:0000313" key="5">
    <source>
        <dbReference type="Proteomes" id="UP000008022"/>
    </source>
</evidence>
<feature type="signal peptide" evidence="2">
    <location>
        <begin position="1"/>
        <end position="24"/>
    </location>
</feature>
<dbReference type="PANTHER" id="PTHR32208">
    <property type="entry name" value="SECRETED PROTEIN-RELATED"/>
    <property type="match status" value="1"/>
</dbReference>
<dbReference type="InterPro" id="IPR011043">
    <property type="entry name" value="Gal_Oxase/kelch_b-propeller"/>
</dbReference>
<accession>A0A0E0R4Q4</accession>
<dbReference type="STRING" id="4529.A0A0E0R4Q4"/>
<protein>
    <recommendedName>
        <fullName evidence="3">Glyoxal oxidase N-terminal domain-containing protein</fullName>
    </recommendedName>
</protein>
<dbReference type="InterPro" id="IPR037293">
    <property type="entry name" value="Gal_Oxidase_central_sf"/>
</dbReference>
<evidence type="ECO:0000256" key="1">
    <source>
        <dbReference type="SAM" id="MobiDB-lite"/>
    </source>
</evidence>
<feature type="chain" id="PRO_5002372148" description="Glyoxal oxidase N-terminal domain-containing protein" evidence="2">
    <location>
        <begin position="25"/>
        <end position="610"/>
    </location>
</feature>
<dbReference type="OMA" id="WVDLPSF"/>
<dbReference type="eggNOG" id="ENOG502QPS4">
    <property type="taxonomic scope" value="Eukaryota"/>
</dbReference>
<sequence>MPKASPFLSLLLLLLLITIYIAHGAAGDAIGGDPWQEPEVAQQPAVVLAGEWQLLHQNTGVSAMHMQLLPGDYVLMFDRTDSGPSNISLDALSPCAAAATTALAAGGGGAVDCTAHSVLLDLRSNALRPYPLATNPWCSSAALLPNGTLLQTGGFSNGDRIARLFSPSTGWVDLPSFLAVRRWYATDILLADGRVLILGGRRQFNFEFFPHDDAPAPQPTLFPFLEETTDMDAEDNLYPFLHLLPDATVFVFANDRAVVFDPYNRAPLRRLPAIPGGVPRNYPSSGSSVLLPLRPDSPSHAEVLVCGGAPRGAYRLALRNGTFAPADRTCGRIAPTDANPVWAMEEMPLPRAMGDMVLLPTGDVLIVNGAAAGTAGWELGREPVTYPVLYKPDMQLGARFEVLAASTIPRMYHSSATLDTLGRVLVGGSNPHVGYVFDNVTYPTELSLEAFLPPYFDARLDGVRPRLGAAPAGGGGGGGEVRGARRRGLRWPRGGARGGRGAGVRDALLRDEPEGGVPGHGHRRAAGRRAVRGAGGRAAVAVGGAAGVLPLVRAPRRRAQHRGMGAHAAARCSDVMTTTTSTCEPVNCHVSLFFSLKKNEKKKKWSTTTY</sequence>
<dbReference type="Gene3D" id="2.130.10.80">
    <property type="entry name" value="Galactose oxidase/kelch, beta-propeller"/>
    <property type="match status" value="1"/>
</dbReference>
<proteinExistence type="predicted"/>
<keyword evidence="5" id="KW-1185">Reference proteome</keyword>
<feature type="domain" description="Glyoxal oxidase N-terminal" evidence="3">
    <location>
        <begin position="64"/>
        <end position="455"/>
    </location>
</feature>
<dbReference type="Gramene" id="ORUFI11G04260.1">
    <property type="protein sequence ID" value="ORUFI11G04260.1"/>
    <property type="gene ID" value="ORUFI11G04260"/>
</dbReference>
<dbReference type="HOGENOM" id="CLU_474595_0_0_1"/>
<dbReference type="Pfam" id="PF07250">
    <property type="entry name" value="Glyoxal_oxid_N"/>
    <property type="match status" value="1"/>
</dbReference>